<proteinExistence type="predicted"/>
<dbReference type="Proteomes" id="UP000092574">
    <property type="component" value="Chromosome"/>
</dbReference>
<reference evidence="2" key="1">
    <citation type="submission" date="2017-04" db="EMBL/GenBank/DDBJ databases">
        <title>Complete Genome Sequences of Twelve Strains of a Stable Defined Moderately Diverse Mouse Microbiota 2 (sDMDMm2).</title>
        <authorList>
            <person name="Uchimura Y."/>
            <person name="Wyss M."/>
            <person name="Brugiroux S."/>
            <person name="Limenitakis J.P."/>
            <person name="Stecher B."/>
            <person name="McCoy K.D."/>
            <person name="Macpherson A.J."/>
        </authorList>
    </citation>
    <scope>NUCLEOTIDE SEQUENCE</scope>
    <source>
        <strain evidence="2">YL58</strain>
    </source>
</reference>
<keyword evidence="3" id="KW-1185">Reference proteome</keyword>
<evidence type="ECO:0000256" key="1">
    <source>
        <dbReference type="SAM" id="SignalP"/>
    </source>
</evidence>
<keyword evidence="1" id="KW-0732">Signal</keyword>
<accession>A0A1C7IGG0</accession>
<dbReference type="OrthoDB" id="1655413at2"/>
<evidence type="ECO:0000313" key="3">
    <source>
        <dbReference type="Proteomes" id="UP000092574"/>
    </source>
</evidence>
<dbReference type="KEGG" id="byl:A4V09_21765"/>
<name>A0A1C7IGG0_9FIRM</name>
<gene>
    <name evidence="2" type="ORF">A4V09_21765</name>
</gene>
<dbReference type="STRING" id="1796616.A4V09_21765"/>
<feature type="signal peptide" evidence="1">
    <location>
        <begin position="1"/>
        <end position="33"/>
    </location>
</feature>
<feature type="chain" id="PRO_5008887979" description="Alternate signal-mediated exported protein" evidence="1">
    <location>
        <begin position="34"/>
        <end position="253"/>
    </location>
</feature>
<dbReference type="AlphaFoldDB" id="A0A1C7IGG0"/>
<organism evidence="2 3">
    <name type="scientific">Blautia pseudococcoides</name>
    <dbReference type="NCBI Taxonomy" id="1796616"/>
    <lineage>
        <taxon>Bacteria</taxon>
        <taxon>Bacillati</taxon>
        <taxon>Bacillota</taxon>
        <taxon>Clostridia</taxon>
        <taxon>Lachnospirales</taxon>
        <taxon>Lachnospiraceae</taxon>
        <taxon>Blautia</taxon>
    </lineage>
</organism>
<dbReference type="EMBL" id="CP015405">
    <property type="protein sequence ID" value="ANU78138.1"/>
    <property type="molecule type" value="Genomic_DNA"/>
</dbReference>
<evidence type="ECO:0008006" key="4">
    <source>
        <dbReference type="Google" id="ProtNLM"/>
    </source>
</evidence>
<dbReference type="RefSeq" id="WP_065544227.1">
    <property type="nucleotide sequence ID" value="NZ_CP015405.2"/>
</dbReference>
<protein>
    <recommendedName>
        <fullName evidence="4">Alternate signal-mediated exported protein</fullName>
    </recommendedName>
</protein>
<evidence type="ECO:0000313" key="2">
    <source>
        <dbReference type="EMBL" id="ANU78138.1"/>
    </source>
</evidence>
<sequence length="253" mass="27568">MKKKKKSFSVKPVILLTASALLLLGSTVGSARAALTYYSENYGIEMSTSNIGVSLVENGNVISSRDYDKDGEWNETTGDLLEGLKKEKLVLGKKYEENLSVTNSGTIDSYVRVILNKSWSKGEGADAVKDTKLSPELIDLNLTGNGWVVDNTTSNSKERTILYYTSILPAGETTPDFADSLRIDPSLGKKVTEHVTEDENGYKTITTVYDYDGYSFQIEAEVDAVQTHNAVDAIKSAWGVDVDVAANGDISLR</sequence>